<dbReference type="InterPro" id="IPR036388">
    <property type="entry name" value="WH-like_DNA-bd_sf"/>
</dbReference>
<organism evidence="8 9">
    <name type="scientific">Rhipicephalus sanguineus</name>
    <name type="common">Brown dog tick</name>
    <name type="synonym">Ixodes sanguineus</name>
    <dbReference type="NCBI Taxonomy" id="34632"/>
    <lineage>
        <taxon>Eukaryota</taxon>
        <taxon>Metazoa</taxon>
        <taxon>Ecdysozoa</taxon>
        <taxon>Arthropoda</taxon>
        <taxon>Chelicerata</taxon>
        <taxon>Arachnida</taxon>
        <taxon>Acari</taxon>
        <taxon>Parasitiformes</taxon>
        <taxon>Ixodida</taxon>
        <taxon>Ixodoidea</taxon>
        <taxon>Ixodidae</taxon>
        <taxon>Rhipicephalinae</taxon>
        <taxon>Rhipicephalus</taxon>
        <taxon>Rhipicephalus</taxon>
    </lineage>
</organism>
<dbReference type="InterPro" id="IPR016159">
    <property type="entry name" value="Cullin_repeat-like_dom_sf"/>
</dbReference>
<gene>
    <name evidence="8" type="ORF">HPB52_008637</name>
</gene>
<dbReference type="Pfam" id="PF00888">
    <property type="entry name" value="Cullin"/>
    <property type="match status" value="2"/>
</dbReference>
<evidence type="ECO:0000256" key="2">
    <source>
        <dbReference type="ARBA" id="ARBA00022499"/>
    </source>
</evidence>
<accession>A0A9D4QD62</accession>
<dbReference type="GO" id="GO:0031625">
    <property type="term" value="F:ubiquitin protein ligase binding"/>
    <property type="evidence" value="ECO:0007669"/>
    <property type="project" value="InterPro"/>
</dbReference>
<dbReference type="InterPro" id="IPR036390">
    <property type="entry name" value="WH_DNA-bd_sf"/>
</dbReference>
<dbReference type="EMBL" id="JABSTV010001246">
    <property type="protein sequence ID" value="KAH7976096.1"/>
    <property type="molecule type" value="Genomic_DNA"/>
</dbReference>
<dbReference type="InterPro" id="IPR001373">
    <property type="entry name" value="Cullin_N"/>
</dbReference>
<dbReference type="AlphaFoldDB" id="A0A9D4QD62"/>
<dbReference type="SUPFAM" id="SSF74788">
    <property type="entry name" value="Cullin repeat-like"/>
    <property type="match status" value="1"/>
</dbReference>
<dbReference type="VEuPathDB" id="VectorBase:RSAN_042614"/>
<keyword evidence="2" id="KW-1017">Isopeptide bond</keyword>
<keyword evidence="9" id="KW-1185">Reference proteome</keyword>
<evidence type="ECO:0000313" key="9">
    <source>
        <dbReference type="Proteomes" id="UP000821837"/>
    </source>
</evidence>
<dbReference type="SMART" id="SM00884">
    <property type="entry name" value="Cullin_Nedd8"/>
    <property type="match status" value="1"/>
</dbReference>
<dbReference type="Proteomes" id="UP000821837">
    <property type="component" value="Chromosome 10"/>
</dbReference>
<feature type="domain" description="Cullin family profile" evidence="7">
    <location>
        <begin position="309"/>
        <end position="534"/>
    </location>
</feature>
<dbReference type="InterPro" id="IPR045093">
    <property type="entry name" value="Cullin"/>
</dbReference>
<dbReference type="FunFam" id="1.20.1310.10:FF:000001">
    <property type="entry name" value="Cullin 3"/>
    <property type="match status" value="1"/>
</dbReference>
<dbReference type="GO" id="GO:0006511">
    <property type="term" value="P:ubiquitin-dependent protein catabolic process"/>
    <property type="evidence" value="ECO:0007669"/>
    <property type="project" value="InterPro"/>
</dbReference>
<sequence>MAWLSDKKNAEAVRVVSIVQQADGCRTEDLWLELRRAFDEIQEKQSTSQRFDELYGAAYVMVARNDGERLYRGLREAVTEHLVKKVRALVLAAVDDDFLRTLNRAWEDHQASMRMISDIVMYLDLVHVPRNNVDSVSEAGVLLFRDRVARYGDVQDRLRETMLGLVKTEREGESVDRASLKKACEMLVALGLGSRSVYEEDFEVFFLAETAQFYALRGQFYILTMDAFEYVARVERDINEESERAKHKHLRNLGRSIVKEHGDSVSFIPQVMDLRDRFVYLVQHSFEDDEAAKLAIATDFEYILSLTNKSPEHLAAFVDDMMRKGIRHMTKQETDQFLDRVMAIIRPLQEKELFEQYYKQRMAKRLLLNKSASDEAEKTVVARLRKECGCLFTSKMEAMFRDLHTSDNTMKEFKDATSSSRSNIPSAPWSVFQTFRRFYLARHSGRQLNLQPQFGWADMSAEFYGPVNNEPSTSQASSTPSGKHHPRTYTIEVSTYQMCVLMLFNRHEQMRYEDIASETNIPETSLVRALHSLCTNGASEPVLTRAPASNEIGNGDVFGVNESFTSDLQKVRIESTSGNMSAPKNSQPAVNLDEDRRYALEAAIVRVMKARLKMSHDDLFAEVTSLLRATYTPSPTAFKTRVDALVEKVYLERDADNEDVYSYVP</sequence>
<dbReference type="InterPro" id="IPR059120">
    <property type="entry name" value="Cullin-like_AB"/>
</dbReference>
<evidence type="ECO:0000313" key="8">
    <source>
        <dbReference type="EMBL" id="KAH7976096.1"/>
    </source>
</evidence>
<reference evidence="8" key="1">
    <citation type="journal article" date="2020" name="Cell">
        <title>Large-Scale Comparative Analyses of Tick Genomes Elucidate Their Genetic Diversity and Vector Capacities.</title>
        <authorList>
            <consortium name="Tick Genome and Microbiome Consortium (TIGMIC)"/>
            <person name="Jia N."/>
            <person name="Wang J."/>
            <person name="Shi W."/>
            <person name="Du L."/>
            <person name="Sun Y."/>
            <person name="Zhan W."/>
            <person name="Jiang J.F."/>
            <person name="Wang Q."/>
            <person name="Zhang B."/>
            <person name="Ji P."/>
            <person name="Bell-Sakyi L."/>
            <person name="Cui X.M."/>
            <person name="Yuan T.T."/>
            <person name="Jiang B.G."/>
            <person name="Yang W.F."/>
            <person name="Lam T.T."/>
            <person name="Chang Q.C."/>
            <person name="Ding S.J."/>
            <person name="Wang X.J."/>
            <person name="Zhu J.G."/>
            <person name="Ruan X.D."/>
            <person name="Zhao L."/>
            <person name="Wei J.T."/>
            <person name="Ye R.Z."/>
            <person name="Que T.C."/>
            <person name="Du C.H."/>
            <person name="Zhou Y.H."/>
            <person name="Cheng J.X."/>
            <person name="Dai P.F."/>
            <person name="Guo W.B."/>
            <person name="Han X.H."/>
            <person name="Huang E.J."/>
            <person name="Li L.F."/>
            <person name="Wei W."/>
            <person name="Gao Y.C."/>
            <person name="Liu J.Z."/>
            <person name="Shao H.Z."/>
            <person name="Wang X."/>
            <person name="Wang C.C."/>
            <person name="Yang T.C."/>
            <person name="Huo Q.B."/>
            <person name="Li W."/>
            <person name="Chen H.Y."/>
            <person name="Chen S.E."/>
            <person name="Zhou L.G."/>
            <person name="Ni X.B."/>
            <person name="Tian J.H."/>
            <person name="Sheng Y."/>
            <person name="Liu T."/>
            <person name="Pan Y.S."/>
            <person name="Xia L.Y."/>
            <person name="Li J."/>
            <person name="Zhao F."/>
            <person name="Cao W.C."/>
        </authorList>
    </citation>
    <scope>NUCLEOTIDE SEQUENCE</scope>
    <source>
        <strain evidence="8">Rsan-2018</strain>
    </source>
</reference>
<comment type="caution">
    <text evidence="8">The sequence shown here is derived from an EMBL/GenBank/DDBJ whole genome shotgun (WGS) entry which is preliminary data.</text>
</comment>
<dbReference type="Gene3D" id="1.10.10.10">
    <property type="entry name" value="Winged helix-like DNA-binding domain superfamily/Winged helix DNA-binding domain"/>
    <property type="match status" value="2"/>
</dbReference>
<evidence type="ECO:0000256" key="1">
    <source>
        <dbReference type="ARBA" id="ARBA00006019"/>
    </source>
</evidence>
<name>A0A9D4QD62_RHISA</name>
<dbReference type="FunFam" id="1.20.1310.10:FF:000002">
    <property type="entry name" value="cullin-3 isoform X1"/>
    <property type="match status" value="1"/>
</dbReference>
<evidence type="ECO:0000259" key="7">
    <source>
        <dbReference type="PROSITE" id="PS50069"/>
    </source>
</evidence>
<dbReference type="SMART" id="SM00182">
    <property type="entry name" value="CULLIN"/>
    <property type="match status" value="1"/>
</dbReference>
<dbReference type="PROSITE" id="PS50069">
    <property type="entry name" value="CULLIN_2"/>
    <property type="match status" value="1"/>
</dbReference>
<evidence type="ECO:0000256" key="4">
    <source>
        <dbReference type="PROSITE-ProRule" id="PRU00330"/>
    </source>
</evidence>
<reference evidence="8" key="2">
    <citation type="submission" date="2021-09" db="EMBL/GenBank/DDBJ databases">
        <authorList>
            <person name="Jia N."/>
            <person name="Wang J."/>
            <person name="Shi W."/>
            <person name="Du L."/>
            <person name="Sun Y."/>
            <person name="Zhan W."/>
            <person name="Jiang J."/>
            <person name="Wang Q."/>
            <person name="Zhang B."/>
            <person name="Ji P."/>
            <person name="Sakyi L.B."/>
            <person name="Cui X."/>
            <person name="Yuan T."/>
            <person name="Jiang B."/>
            <person name="Yang W."/>
            <person name="Lam T.T.-Y."/>
            <person name="Chang Q."/>
            <person name="Ding S."/>
            <person name="Wang X."/>
            <person name="Zhu J."/>
            <person name="Ruan X."/>
            <person name="Zhao L."/>
            <person name="Wei J."/>
            <person name="Que T."/>
            <person name="Du C."/>
            <person name="Cheng J."/>
            <person name="Dai P."/>
            <person name="Han X."/>
            <person name="Huang E."/>
            <person name="Gao Y."/>
            <person name="Liu J."/>
            <person name="Shao H."/>
            <person name="Ye R."/>
            <person name="Li L."/>
            <person name="Wei W."/>
            <person name="Wang X."/>
            <person name="Wang C."/>
            <person name="Huo Q."/>
            <person name="Li W."/>
            <person name="Guo W."/>
            <person name="Chen H."/>
            <person name="Chen S."/>
            <person name="Zhou L."/>
            <person name="Zhou L."/>
            <person name="Ni X."/>
            <person name="Tian J."/>
            <person name="Zhou Y."/>
            <person name="Sheng Y."/>
            <person name="Liu T."/>
            <person name="Pan Y."/>
            <person name="Xia L."/>
            <person name="Li J."/>
            <person name="Zhao F."/>
            <person name="Cao W."/>
        </authorList>
    </citation>
    <scope>NUCLEOTIDE SEQUENCE</scope>
    <source>
        <strain evidence="8">Rsan-2018</strain>
        <tissue evidence="8">Larvae</tissue>
    </source>
</reference>
<dbReference type="PANTHER" id="PTHR11932">
    <property type="entry name" value="CULLIN"/>
    <property type="match status" value="1"/>
</dbReference>
<dbReference type="SUPFAM" id="SSF75632">
    <property type="entry name" value="Cullin homology domain"/>
    <property type="match status" value="1"/>
</dbReference>
<keyword evidence="3" id="KW-0832">Ubl conjugation</keyword>
<dbReference type="Pfam" id="PF26557">
    <property type="entry name" value="Cullin_AB"/>
    <property type="match status" value="1"/>
</dbReference>
<feature type="region of interest" description="Disordered" evidence="6">
    <location>
        <begin position="467"/>
        <end position="486"/>
    </location>
</feature>
<feature type="compositionally biased region" description="Polar residues" evidence="6">
    <location>
        <begin position="469"/>
        <end position="481"/>
    </location>
</feature>
<evidence type="ECO:0000256" key="5">
    <source>
        <dbReference type="RuleBase" id="RU003829"/>
    </source>
</evidence>
<dbReference type="InterPro" id="IPR016158">
    <property type="entry name" value="Cullin_homology"/>
</dbReference>
<protein>
    <recommendedName>
        <fullName evidence="7">Cullin family profile domain-containing protein</fullName>
    </recommendedName>
</protein>
<comment type="similarity">
    <text evidence="1 4 5">Belongs to the cullin family.</text>
</comment>
<dbReference type="InterPro" id="IPR036317">
    <property type="entry name" value="Cullin_homology_sf"/>
</dbReference>
<proteinExistence type="inferred from homology"/>
<dbReference type="Gene3D" id="1.20.1310.10">
    <property type="entry name" value="Cullin Repeats"/>
    <property type="match status" value="3"/>
</dbReference>
<dbReference type="Pfam" id="PF10557">
    <property type="entry name" value="Cullin_Nedd8"/>
    <property type="match status" value="1"/>
</dbReference>
<dbReference type="SUPFAM" id="SSF46785">
    <property type="entry name" value="Winged helix' DNA-binding domain"/>
    <property type="match status" value="1"/>
</dbReference>
<evidence type="ECO:0000256" key="6">
    <source>
        <dbReference type="SAM" id="MobiDB-lite"/>
    </source>
</evidence>
<evidence type="ECO:0000256" key="3">
    <source>
        <dbReference type="ARBA" id="ARBA00022843"/>
    </source>
</evidence>
<dbReference type="InterPro" id="IPR019559">
    <property type="entry name" value="Cullin_neddylation_domain"/>
</dbReference>